<protein>
    <submittedName>
        <fullName evidence="1">Uncharacterized protein</fullName>
    </submittedName>
</protein>
<gene>
    <name evidence="1" type="ORF">TR88653</name>
</gene>
<dbReference type="AlphaFoldDB" id="A0A0X3PYI8"/>
<sequence>MIDVPLLPPSLSVLIGSNFPLFFLSVHLLQPSVEISLSLIFLNFHRHLTVNNPIELVVGLQKPDSQPLLIVQKRFLCDLALNVHLDSIPSRCPDFCASY</sequence>
<dbReference type="EMBL" id="GEEE01008108">
    <property type="protein sequence ID" value="JAP55117.1"/>
    <property type="molecule type" value="Transcribed_RNA"/>
</dbReference>
<reference evidence="1" key="1">
    <citation type="submission" date="2016-01" db="EMBL/GenBank/DDBJ databases">
        <title>Reference transcriptome for the parasite Schistocephalus solidus: insights into the molecular evolution of parasitism.</title>
        <authorList>
            <person name="Hebert F.O."/>
            <person name="Grambauer S."/>
            <person name="Barber I."/>
            <person name="Landry C.R."/>
            <person name="Aubin-Horth N."/>
        </authorList>
    </citation>
    <scope>NUCLEOTIDE SEQUENCE</scope>
</reference>
<organism evidence="1">
    <name type="scientific">Schistocephalus solidus</name>
    <name type="common">Tapeworm</name>
    <dbReference type="NCBI Taxonomy" id="70667"/>
    <lineage>
        <taxon>Eukaryota</taxon>
        <taxon>Metazoa</taxon>
        <taxon>Spiralia</taxon>
        <taxon>Lophotrochozoa</taxon>
        <taxon>Platyhelminthes</taxon>
        <taxon>Cestoda</taxon>
        <taxon>Eucestoda</taxon>
        <taxon>Diphyllobothriidea</taxon>
        <taxon>Diphyllobothriidae</taxon>
        <taxon>Schistocephalus</taxon>
    </lineage>
</organism>
<proteinExistence type="predicted"/>
<accession>A0A0X3PYI8</accession>
<dbReference type="EMBL" id="GEEE01011582">
    <property type="protein sequence ID" value="JAP51643.1"/>
    <property type="molecule type" value="Transcribed_RNA"/>
</dbReference>
<evidence type="ECO:0000313" key="1">
    <source>
        <dbReference type="EMBL" id="JAP55117.1"/>
    </source>
</evidence>
<name>A0A0X3PYI8_SCHSO</name>